<dbReference type="Proteomes" id="UP000000662">
    <property type="component" value="Chromosome 2"/>
</dbReference>
<organism evidence="1 2">
    <name type="scientific">Burkholderia ambifaria (strain ATCC BAA-244 / DSM 16087 / CCUG 44356 / LMG 19182 / AMMD)</name>
    <name type="common">Burkholderia cepacia (strain AMMD)</name>
    <dbReference type="NCBI Taxonomy" id="339670"/>
    <lineage>
        <taxon>Bacteria</taxon>
        <taxon>Pseudomonadati</taxon>
        <taxon>Pseudomonadota</taxon>
        <taxon>Betaproteobacteria</taxon>
        <taxon>Burkholderiales</taxon>
        <taxon>Burkholderiaceae</taxon>
        <taxon>Burkholderia</taxon>
        <taxon>Burkholderia cepacia complex</taxon>
    </lineage>
</organism>
<dbReference type="AlphaFoldDB" id="Q0B9P2"/>
<keyword evidence="2" id="KW-1185">Reference proteome</keyword>
<accession>Q0B9P2</accession>
<reference evidence="1" key="1">
    <citation type="submission" date="2006-08" db="EMBL/GenBank/DDBJ databases">
        <title>Complete sequence of Chromosome 2 of Burkholderia cepacia AMMD.</title>
        <authorList>
            <consortium name="US DOE Joint Genome Institute"/>
            <person name="Copeland A."/>
            <person name="Lucas S."/>
            <person name="Lapidus A."/>
            <person name="Barry K."/>
            <person name="Detter J.C."/>
            <person name="Glavina del Rio T."/>
            <person name="Hammon N."/>
            <person name="Israni S."/>
            <person name="Pitluck S."/>
            <person name="Bruce D."/>
            <person name="Chain P."/>
            <person name="Malfatti S."/>
            <person name="Shin M."/>
            <person name="Vergez L."/>
            <person name="Schmutz J."/>
            <person name="Larimer F."/>
            <person name="Land M."/>
            <person name="Hauser L."/>
            <person name="Kyrpides N."/>
            <person name="Kim E."/>
            <person name="Parke J."/>
            <person name="Coenye T."/>
            <person name="Konstantinidis K."/>
            <person name="Ramette A."/>
            <person name="Tiedje J."/>
            <person name="Richardson P."/>
        </authorList>
    </citation>
    <scope>NUCLEOTIDE SEQUENCE</scope>
    <source>
        <strain evidence="1">AMMD</strain>
    </source>
</reference>
<dbReference type="KEGG" id="bam:Bamb_3577"/>
<evidence type="ECO:0000313" key="2">
    <source>
        <dbReference type="Proteomes" id="UP000000662"/>
    </source>
</evidence>
<evidence type="ECO:0000313" key="1">
    <source>
        <dbReference type="EMBL" id="ABI89131.1"/>
    </source>
</evidence>
<proteinExistence type="predicted"/>
<name>Q0B9P2_BURCM</name>
<dbReference type="EMBL" id="CP000441">
    <property type="protein sequence ID" value="ABI89131.1"/>
    <property type="molecule type" value="Genomic_DNA"/>
</dbReference>
<sequence length="97" mass="11352">MTREPAQAGCSHRTAVWRDTDRHRVARRFSFSGIDIRCCAAARATAIAKVHDWRPRTSASNARSKRMLRRHMNRWRHAISFARYAAYALLSAIRRWN</sequence>
<gene>
    <name evidence="1" type="ordered locus">Bamb_3577</name>
</gene>
<protein>
    <submittedName>
        <fullName evidence="1">Uncharacterized protein</fullName>
    </submittedName>
</protein>